<dbReference type="PROSITE" id="PS51186">
    <property type="entry name" value="GNAT"/>
    <property type="match status" value="1"/>
</dbReference>
<accession>A0ABS1T603</accession>
<dbReference type="CDD" id="cd04301">
    <property type="entry name" value="NAT_SF"/>
    <property type="match status" value="1"/>
</dbReference>
<gene>
    <name evidence="4" type="ORF">JK636_03190</name>
</gene>
<dbReference type="InterPro" id="IPR051556">
    <property type="entry name" value="N-term/lysine_N-AcTrnsfr"/>
</dbReference>
<evidence type="ECO:0000256" key="2">
    <source>
        <dbReference type="ARBA" id="ARBA00023315"/>
    </source>
</evidence>
<name>A0ABS1T603_9CLOT</name>
<feature type="domain" description="N-acetyltransferase" evidence="3">
    <location>
        <begin position="130"/>
        <end position="274"/>
    </location>
</feature>
<dbReference type="RefSeq" id="WP_202747408.1">
    <property type="nucleotide sequence ID" value="NZ_JAESWC010000002.1"/>
</dbReference>
<sequence length="274" mass="32114">MRYIEDKNFKYKDELIKELRAYNLKHTGEKDSSSEYFYAIDGEKLVGSVYTNYSWDWVSIGSMFYENIDVLKKLISEVSHYYKNKAIGMKLYTEVESRVEDFKAISFDIGGITERTPRTSRCFYLKSIDFDIKSNSQTEVIVVTEKIDKYNSILLNQIEKFNRDNNIYPMEERNIMFVALDYDKFVGGVHGSITEDSMYIGWLVVDEEYKGNGIGKNLMCKIEEKAKELNVYSINLGTVEFQAEKFYEKLGYKIVFVKENDPRGYKSYSMVKKI</sequence>
<proteinExistence type="predicted"/>
<evidence type="ECO:0000313" key="5">
    <source>
        <dbReference type="Proteomes" id="UP000632377"/>
    </source>
</evidence>
<comment type="caution">
    <text evidence="4">The sequence shown here is derived from an EMBL/GenBank/DDBJ whole genome shotgun (WGS) entry which is preliminary data.</text>
</comment>
<keyword evidence="1" id="KW-0808">Transferase</keyword>
<dbReference type="Gene3D" id="3.40.630.30">
    <property type="match status" value="1"/>
</dbReference>
<evidence type="ECO:0000259" key="3">
    <source>
        <dbReference type="PROSITE" id="PS51186"/>
    </source>
</evidence>
<dbReference type="Proteomes" id="UP000632377">
    <property type="component" value="Unassembled WGS sequence"/>
</dbReference>
<keyword evidence="5" id="KW-1185">Reference proteome</keyword>
<dbReference type="InterPro" id="IPR016181">
    <property type="entry name" value="Acyl_CoA_acyltransferase"/>
</dbReference>
<organism evidence="4 5">
    <name type="scientific">Clostridium rhizosphaerae</name>
    <dbReference type="NCBI Taxonomy" id="2803861"/>
    <lineage>
        <taxon>Bacteria</taxon>
        <taxon>Bacillati</taxon>
        <taxon>Bacillota</taxon>
        <taxon>Clostridia</taxon>
        <taxon>Eubacteriales</taxon>
        <taxon>Clostridiaceae</taxon>
        <taxon>Clostridium</taxon>
    </lineage>
</organism>
<dbReference type="InterPro" id="IPR000182">
    <property type="entry name" value="GNAT_dom"/>
</dbReference>
<protein>
    <submittedName>
        <fullName evidence="4">GNAT family N-acetyltransferase</fullName>
    </submittedName>
</protein>
<dbReference type="PANTHER" id="PTHR42919">
    <property type="entry name" value="N-ALPHA-ACETYLTRANSFERASE"/>
    <property type="match status" value="1"/>
</dbReference>
<reference evidence="4 5" key="1">
    <citation type="submission" date="2021-01" db="EMBL/GenBank/DDBJ databases">
        <title>Genome public.</title>
        <authorList>
            <person name="Liu C."/>
            <person name="Sun Q."/>
        </authorList>
    </citation>
    <scope>NUCLEOTIDE SEQUENCE [LARGE SCALE GENOMIC DNA]</scope>
    <source>
        <strain evidence="4 5">YIM B02515</strain>
    </source>
</reference>
<dbReference type="Pfam" id="PF13508">
    <property type="entry name" value="Acetyltransf_7"/>
    <property type="match status" value="1"/>
</dbReference>
<keyword evidence="2" id="KW-0012">Acyltransferase</keyword>
<evidence type="ECO:0000313" key="4">
    <source>
        <dbReference type="EMBL" id="MBL4934760.1"/>
    </source>
</evidence>
<evidence type="ECO:0000256" key="1">
    <source>
        <dbReference type="ARBA" id="ARBA00022679"/>
    </source>
</evidence>
<dbReference type="EMBL" id="JAESWC010000002">
    <property type="protein sequence ID" value="MBL4934760.1"/>
    <property type="molecule type" value="Genomic_DNA"/>
</dbReference>
<dbReference type="SUPFAM" id="SSF55729">
    <property type="entry name" value="Acyl-CoA N-acyltransferases (Nat)"/>
    <property type="match status" value="1"/>
</dbReference>
<dbReference type="PANTHER" id="PTHR42919:SF8">
    <property type="entry name" value="N-ALPHA-ACETYLTRANSFERASE 50"/>
    <property type="match status" value="1"/>
</dbReference>